<dbReference type="OrthoDB" id="125347at2759"/>
<accession>A0A4Y2TE13</accession>
<dbReference type="GO" id="GO:0003677">
    <property type="term" value="F:DNA binding"/>
    <property type="evidence" value="ECO:0007669"/>
    <property type="project" value="InterPro"/>
</dbReference>
<gene>
    <name evidence="3" type="ORF">AVEN_14417_1</name>
</gene>
<comment type="caution">
    <text evidence="3">The sequence shown here is derived from an EMBL/GenBank/DDBJ whole genome shotgun (WGS) entry which is preliminary data.</text>
</comment>
<dbReference type="Pfam" id="PF04218">
    <property type="entry name" value="CENP-B_N"/>
    <property type="match status" value="1"/>
</dbReference>
<dbReference type="Gene3D" id="1.10.10.60">
    <property type="entry name" value="Homeodomain-like"/>
    <property type="match status" value="1"/>
</dbReference>
<reference evidence="3 4" key="1">
    <citation type="journal article" date="2019" name="Sci. Rep.">
        <title>Orb-weaving spider Araneus ventricosus genome elucidates the spidroin gene catalogue.</title>
        <authorList>
            <person name="Kono N."/>
            <person name="Nakamura H."/>
            <person name="Ohtoshi R."/>
            <person name="Moran D.A.P."/>
            <person name="Shinohara A."/>
            <person name="Yoshida Y."/>
            <person name="Fujiwara M."/>
            <person name="Mori M."/>
            <person name="Tomita M."/>
            <person name="Arakawa K."/>
        </authorList>
    </citation>
    <scope>NUCLEOTIDE SEQUENCE [LARGE SCALE GENOMIC DNA]</scope>
</reference>
<feature type="domain" description="HTH psq-type" evidence="2">
    <location>
        <begin position="3"/>
        <end position="49"/>
    </location>
</feature>
<dbReference type="GO" id="GO:0005634">
    <property type="term" value="C:nucleus"/>
    <property type="evidence" value="ECO:0007669"/>
    <property type="project" value="UniProtKB-SubCell"/>
</dbReference>
<protein>
    <recommendedName>
        <fullName evidence="2">HTH psq-type domain-containing protein</fullName>
    </recommendedName>
</protein>
<proteinExistence type="predicted"/>
<organism evidence="3 4">
    <name type="scientific">Araneus ventricosus</name>
    <name type="common">Orbweaver spider</name>
    <name type="synonym">Epeira ventricosa</name>
    <dbReference type="NCBI Taxonomy" id="182803"/>
    <lineage>
        <taxon>Eukaryota</taxon>
        <taxon>Metazoa</taxon>
        <taxon>Ecdysozoa</taxon>
        <taxon>Arthropoda</taxon>
        <taxon>Chelicerata</taxon>
        <taxon>Arachnida</taxon>
        <taxon>Araneae</taxon>
        <taxon>Araneomorphae</taxon>
        <taxon>Entelegynae</taxon>
        <taxon>Araneoidea</taxon>
        <taxon>Araneidae</taxon>
        <taxon>Araneus</taxon>
    </lineage>
</organism>
<evidence type="ECO:0000256" key="1">
    <source>
        <dbReference type="ARBA" id="ARBA00004123"/>
    </source>
</evidence>
<dbReference type="SUPFAM" id="SSF46689">
    <property type="entry name" value="Homeodomain-like"/>
    <property type="match status" value="1"/>
</dbReference>
<name>A0A4Y2TE13_ARAVE</name>
<dbReference type="EMBL" id="BGPR01027744">
    <property type="protein sequence ID" value="GBN98481.1"/>
    <property type="molecule type" value="Genomic_DNA"/>
</dbReference>
<keyword evidence="4" id="KW-1185">Reference proteome</keyword>
<dbReference type="InterPro" id="IPR007889">
    <property type="entry name" value="HTH_Psq"/>
</dbReference>
<evidence type="ECO:0000313" key="4">
    <source>
        <dbReference type="Proteomes" id="UP000499080"/>
    </source>
</evidence>
<dbReference type="InterPro" id="IPR009057">
    <property type="entry name" value="Homeodomain-like_sf"/>
</dbReference>
<evidence type="ECO:0000313" key="3">
    <source>
        <dbReference type="EMBL" id="GBN98481.1"/>
    </source>
</evidence>
<comment type="subcellular location">
    <subcellularLocation>
        <location evidence="1">Nucleus</location>
    </subcellularLocation>
</comment>
<dbReference type="Proteomes" id="UP000499080">
    <property type="component" value="Unassembled WGS sequence"/>
</dbReference>
<evidence type="ECO:0000259" key="2">
    <source>
        <dbReference type="Pfam" id="PF04218"/>
    </source>
</evidence>
<sequence length="107" mass="12011">MASRRQLSFQDKLDIIKEIDDGMKQIEAVKKYGLSQTTIASFLKKGKQIEEAANSSEINPQRKRLIFATNENIDSAIDSILINIENKGEKPFKGVNVKRESVNIIGC</sequence>
<dbReference type="AlphaFoldDB" id="A0A4Y2TE13"/>